<dbReference type="Proteomes" id="UP000218427">
    <property type="component" value="Unassembled WGS sequence"/>
</dbReference>
<dbReference type="InterPro" id="IPR050109">
    <property type="entry name" value="HTH-type_TetR-like_transc_reg"/>
</dbReference>
<proteinExistence type="predicted"/>
<dbReference type="SUPFAM" id="SSF48498">
    <property type="entry name" value="Tetracyclin repressor-like, C-terminal domain"/>
    <property type="match status" value="1"/>
</dbReference>
<dbReference type="PRINTS" id="PR00455">
    <property type="entry name" value="HTHTETR"/>
</dbReference>
<comment type="caution">
    <text evidence="6">The sequence shown here is derived from an EMBL/GenBank/DDBJ whole genome shotgun (WGS) entry which is preliminary data.</text>
</comment>
<dbReference type="SUPFAM" id="SSF46689">
    <property type="entry name" value="Homeodomain-like"/>
    <property type="match status" value="1"/>
</dbReference>
<sequence length="230" mass="24891">MVDTTSENSASGHSESRADGNYGGGRPVAPTVSDLLAELVAEGLLSEPDSTRARLLTCAAGLFEQKGFARTTVRDIAAGVGILSGSIFHHFSSKEEILRCAMEEVTLHARALMAAAVAASDTPREQLRACIRCELEAIHGEAVPGFSILVLEWRSLSSESQARVLRLRDSYEEIWRKVFAALDGPLDDPALSRRLIQGAIAHTHNWFKPEGRALSLEKLSDRILAVFAPA</sequence>
<dbReference type="EMBL" id="LRFG02000001">
    <property type="protein sequence ID" value="PCO07112.1"/>
    <property type="molecule type" value="Genomic_DNA"/>
</dbReference>
<accession>A0ABX4I5D7</accession>
<dbReference type="Pfam" id="PF00440">
    <property type="entry name" value="TetR_N"/>
    <property type="match status" value="1"/>
</dbReference>
<dbReference type="InterPro" id="IPR009057">
    <property type="entry name" value="Homeodomain-like_sf"/>
</dbReference>
<organism evidence="6 7">
    <name type="scientific">Microbulbifer flavimaris</name>
    <dbReference type="NCBI Taxonomy" id="1781068"/>
    <lineage>
        <taxon>Bacteria</taxon>
        <taxon>Pseudomonadati</taxon>
        <taxon>Pseudomonadota</taxon>
        <taxon>Gammaproteobacteria</taxon>
        <taxon>Cellvibrionales</taxon>
        <taxon>Microbulbiferaceae</taxon>
        <taxon>Microbulbifer</taxon>
    </lineage>
</organism>
<evidence type="ECO:0000259" key="5">
    <source>
        <dbReference type="PROSITE" id="PS50977"/>
    </source>
</evidence>
<feature type="compositionally biased region" description="Polar residues" evidence="4">
    <location>
        <begin position="1"/>
        <end position="13"/>
    </location>
</feature>
<dbReference type="Gene3D" id="1.10.357.10">
    <property type="entry name" value="Tetracycline Repressor, domain 2"/>
    <property type="match status" value="1"/>
</dbReference>
<dbReference type="Pfam" id="PF17932">
    <property type="entry name" value="TetR_C_24"/>
    <property type="match status" value="1"/>
</dbReference>
<evidence type="ECO:0000256" key="1">
    <source>
        <dbReference type="ARBA" id="ARBA00023054"/>
    </source>
</evidence>
<keyword evidence="7" id="KW-1185">Reference proteome</keyword>
<evidence type="ECO:0000313" key="6">
    <source>
        <dbReference type="EMBL" id="PCO07112.1"/>
    </source>
</evidence>
<dbReference type="PANTHER" id="PTHR30055">
    <property type="entry name" value="HTH-TYPE TRANSCRIPTIONAL REGULATOR RUTR"/>
    <property type="match status" value="1"/>
</dbReference>
<gene>
    <name evidence="6" type="ORF">AWR36_002835</name>
</gene>
<feature type="domain" description="HTH tetR-type" evidence="5">
    <location>
        <begin position="49"/>
        <end position="109"/>
    </location>
</feature>
<name>A0ABX4I5D7_9GAMM</name>
<feature type="region of interest" description="Disordered" evidence="4">
    <location>
        <begin position="1"/>
        <end position="24"/>
    </location>
</feature>
<feature type="DNA-binding region" description="H-T-H motif" evidence="3">
    <location>
        <begin position="72"/>
        <end position="91"/>
    </location>
</feature>
<dbReference type="PANTHER" id="PTHR30055:SF183">
    <property type="entry name" value="NUCLEOID OCCLUSION FACTOR SLMA"/>
    <property type="match status" value="1"/>
</dbReference>
<protein>
    <submittedName>
        <fullName evidence="6">TetR/AcrR family transcriptional regulator</fullName>
    </submittedName>
</protein>
<keyword evidence="1" id="KW-0175">Coiled coil</keyword>
<dbReference type="PROSITE" id="PS50977">
    <property type="entry name" value="HTH_TETR_2"/>
    <property type="match status" value="1"/>
</dbReference>
<reference evidence="6" key="1">
    <citation type="submission" date="2017-08" db="EMBL/GenBank/DDBJ databases">
        <title>Microbulbifer marisrubri sp. nov., a halophilic alphaproteobacterium isolated from marine sediment of the Yellow Sea, China.</title>
        <authorList>
            <person name="Zhang G."/>
            <person name="Xiong Q."/>
        </authorList>
    </citation>
    <scope>NUCLEOTIDE SEQUENCE [LARGE SCALE GENOMIC DNA]</scope>
    <source>
        <strain evidence="6">WRN-8</strain>
    </source>
</reference>
<evidence type="ECO:0000256" key="4">
    <source>
        <dbReference type="SAM" id="MobiDB-lite"/>
    </source>
</evidence>
<evidence type="ECO:0000313" key="7">
    <source>
        <dbReference type="Proteomes" id="UP000218427"/>
    </source>
</evidence>
<keyword evidence="2 3" id="KW-0238">DNA-binding</keyword>
<dbReference type="InterPro" id="IPR001647">
    <property type="entry name" value="HTH_TetR"/>
</dbReference>
<dbReference type="InterPro" id="IPR036271">
    <property type="entry name" value="Tet_transcr_reg_TetR-rel_C_sf"/>
</dbReference>
<evidence type="ECO:0000256" key="2">
    <source>
        <dbReference type="ARBA" id="ARBA00023125"/>
    </source>
</evidence>
<dbReference type="InterPro" id="IPR041490">
    <property type="entry name" value="KstR2_TetR_C"/>
</dbReference>
<evidence type="ECO:0000256" key="3">
    <source>
        <dbReference type="PROSITE-ProRule" id="PRU00335"/>
    </source>
</evidence>